<evidence type="ECO:0000259" key="1">
    <source>
        <dbReference type="Pfam" id="PF07561"/>
    </source>
</evidence>
<gene>
    <name evidence="2" type="ORF">SAMN05661086_00039</name>
</gene>
<dbReference type="RefSeq" id="WP_092558681.1">
    <property type="nucleotide sequence ID" value="NZ_FOYZ01000001.1"/>
</dbReference>
<name>A0A1I6HJG8_9FIRM</name>
<dbReference type="Pfam" id="PF07561">
    <property type="entry name" value="DUF1540"/>
    <property type="match status" value="1"/>
</dbReference>
<proteinExistence type="predicted"/>
<sequence>MEKNTSIECSISNCAYHAQAVDYCTLDKIKVGTHESNPTKKECTDCESFSMK</sequence>
<dbReference type="EMBL" id="FOYZ01000001">
    <property type="protein sequence ID" value="SFR54601.1"/>
    <property type="molecule type" value="Genomic_DNA"/>
</dbReference>
<dbReference type="AlphaFoldDB" id="A0A1I6HJG8"/>
<dbReference type="OrthoDB" id="1756089at2"/>
<organism evidence="2 3">
    <name type="scientific">Anaeromicropila populeti</name>
    <dbReference type="NCBI Taxonomy" id="37658"/>
    <lineage>
        <taxon>Bacteria</taxon>
        <taxon>Bacillati</taxon>
        <taxon>Bacillota</taxon>
        <taxon>Clostridia</taxon>
        <taxon>Lachnospirales</taxon>
        <taxon>Lachnospiraceae</taxon>
        <taxon>Anaeromicropila</taxon>
    </lineage>
</organism>
<keyword evidence="3" id="KW-1185">Reference proteome</keyword>
<protein>
    <recommendedName>
        <fullName evidence="1">DUF1540 domain-containing protein</fullName>
    </recommendedName>
</protein>
<evidence type="ECO:0000313" key="2">
    <source>
        <dbReference type="EMBL" id="SFR54601.1"/>
    </source>
</evidence>
<feature type="domain" description="DUF1540" evidence="1">
    <location>
        <begin position="7"/>
        <end position="49"/>
    </location>
</feature>
<dbReference type="InterPro" id="IPR011437">
    <property type="entry name" value="DUF1540"/>
</dbReference>
<dbReference type="STRING" id="37658.SAMN05661086_00039"/>
<accession>A0A1I6HJG8</accession>
<evidence type="ECO:0000313" key="3">
    <source>
        <dbReference type="Proteomes" id="UP000199659"/>
    </source>
</evidence>
<reference evidence="2 3" key="1">
    <citation type="submission" date="2016-10" db="EMBL/GenBank/DDBJ databases">
        <authorList>
            <person name="de Groot N.N."/>
        </authorList>
    </citation>
    <scope>NUCLEOTIDE SEQUENCE [LARGE SCALE GENOMIC DNA]</scope>
    <source>
        <strain evidence="2 3">743A</strain>
    </source>
</reference>
<dbReference type="Proteomes" id="UP000199659">
    <property type="component" value="Unassembled WGS sequence"/>
</dbReference>